<dbReference type="GO" id="GO:0003676">
    <property type="term" value="F:nucleic acid binding"/>
    <property type="evidence" value="ECO:0007669"/>
    <property type="project" value="InterPro"/>
</dbReference>
<reference evidence="1" key="1">
    <citation type="submission" date="2013-11" db="EMBL/GenBank/DDBJ databases">
        <title>The Genome Sequence of Phytophthora parasitica IAC_01/95.</title>
        <authorList>
            <consortium name="The Broad Institute Genomics Platform"/>
            <person name="Russ C."/>
            <person name="Tyler B."/>
            <person name="Panabieres F."/>
            <person name="Shan W."/>
            <person name="Tripathy S."/>
            <person name="Grunwald N."/>
            <person name="Machado M."/>
            <person name="Johnson C.S."/>
            <person name="Arredondo F."/>
            <person name="Hong C."/>
            <person name="Coffey M."/>
            <person name="Young S.K."/>
            <person name="Zeng Q."/>
            <person name="Gargeya S."/>
            <person name="Fitzgerald M."/>
            <person name="Abouelleil A."/>
            <person name="Alvarado L."/>
            <person name="Chapman S.B."/>
            <person name="Gainer-Dewar J."/>
            <person name="Goldberg J."/>
            <person name="Griggs A."/>
            <person name="Gujja S."/>
            <person name="Hansen M."/>
            <person name="Howarth C."/>
            <person name="Imamovic A."/>
            <person name="Ireland A."/>
            <person name="Larimer J."/>
            <person name="McCowan C."/>
            <person name="Murphy C."/>
            <person name="Pearson M."/>
            <person name="Poon T.W."/>
            <person name="Priest M."/>
            <person name="Roberts A."/>
            <person name="Saif S."/>
            <person name="Shea T."/>
            <person name="Sykes S."/>
            <person name="Wortman J."/>
            <person name="Nusbaum C."/>
            <person name="Birren B."/>
        </authorList>
    </citation>
    <scope>NUCLEOTIDE SEQUENCE [LARGE SCALE GENOMIC DNA]</scope>
    <source>
        <strain evidence="1">IAC_01/95</strain>
    </source>
</reference>
<gene>
    <name evidence="1" type="ORF">L914_21745</name>
</gene>
<protein>
    <submittedName>
        <fullName evidence="1">Uncharacterized protein</fullName>
    </submittedName>
</protein>
<sequence>VDRVSSMKPRRLVKSIKKAWDDIPTSTLENLVGSMKKRCMEVYRLKGLKTKP</sequence>
<proteinExistence type="predicted"/>
<feature type="non-terminal residue" evidence="1">
    <location>
        <position position="1"/>
    </location>
</feature>
<dbReference type="Proteomes" id="UP000054532">
    <property type="component" value="Unassembled WGS sequence"/>
</dbReference>
<evidence type="ECO:0000313" key="1">
    <source>
        <dbReference type="EMBL" id="ETM30578.1"/>
    </source>
</evidence>
<dbReference type="EMBL" id="KI696990">
    <property type="protein sequence ID" value="ETM30578.1"/>
    <property type="molecule type" value="Genomic_DNA"/>
</dbReference>
<name>W2M4P6_PHYNI</name>
<dbReference type="AlphaFoldDB" id="W2M4P6"/>
<dbReference type="Gene3D" id="3.30.420.10">
    <property type="entry name" value="Ribonuclease H-like superfamily/Ribonuclease H"/>
    <property type="match status" value="1"/>
</dbReference>
<organism evidence="1">
    <name type="scientific">Phytophthora nicotianae</name>
    <name type="common">Potato buckeye rot agent</name>
    <name type="synonym">Phytophthora parasitica</name>
    <dbReference type="NCBI Taxonomy" id="4792"/>
    <lineage>
        <taxon>Eukaryota</taxon>
        <taxon>Sar</taxon>
        <taxon>Stramenopiles</taxon>
        <taxon>Oomycota</taxon>
        <taxon>Peronosporomycetes</taxon>
        <taxon>Peronosporales</taxon>
        <taxon>Peronosporaceae</taxon>
        <taxon>Phytophthora</taxon>
    </lineage>
</organism>
<dbReference type="InterPro" id="IPR036397">
    <property type="entry name" value="RNaseH_sf"/>
</dbReference>
<accession>W2M4P6</accession>